<dbReference type="EMBL" id="JBCNJP010000020">
    <property type="protein sequence ID" value="KAK9060495.1"/>
    <property type="molecule type" value="Genomic_DNA"/>
</dbReference>
<feature type="compositionally biased region" description="Basic and acidic residues" evidence="2">
    <location>
        <begin position="238"/>
        <end position="248"/>
    </location>
</feature>
<feature type="compositionally biased region" description="Basic and acidic residues" evidence="2">
    <location>
        <begin position="307"/>
        <end position="318"/>
    </location>
</feature>
<dbReference type="Proteomes" id="UP001408789">
    <property type="component" value="Unassembled WGS sequence"/>
</dbReference>
<keyword evidence="4" id="KW-1185">Reference proteome</keyword>
<feature type="region of interest" description="Disordered" evidence="2">
    <location>
        <begin position="128"/>
        <end position="155"/>
    </location>
</feature>
<evidence type="ECO:0000256" key="2">
    <source>
        <dbReference type="SAM" id="MobiDB-lite"/>
    </source>
</evidence>
<dbReference type="InterPro" id="IPR034583">
    <property type="entry name" value="EMF1"/>
</dbReference>
<dbReference type="AlphaFoldDB" id="A0AAP0GVK6"/>
<feature type="region of interest" description="Disordered" evidence="2">
    <location>
        <begin position="230"/>
        <end position="270"/>
    </location>
</feature>
<reference evidence="3 4" key="1">
    <citation type="submission" date="2024-04" db="EMBL/GenBank/DDBJ databases">
        <title>The reference genome of an endangered Asteraceae, Deinandra increscens subsp. villosa, native to the Central Coast of California.</title>
        <authorList>
            <person name="Guilliams M."/>
            <person name="Hasenstab-Lehman K."/>
            <person name="Meyer R."/>
            <person name="Mcevoy S."/>
        </authorList>
    </citation>
    <scope>NUCLEOTIDE SEQUENCE [LARGE SCALE GENOMIC DNA]</scope>
    <source>
        <tissue evidence="3">Leaf</tissue>
    </source>
</reference>
<dbReference type="PANTHER" id="PTHR35504:SF1">
    <property type="entry name" value="PROTEIN EMBRYONIC FLOWER 1"/>
    <property type="match status" value="1"/>
</dbReference>
<proteinExistence type="predicted"/>
<evidence type="ECO:0000313" key="4">
    <source>
        <dbReference type="Proteomes" id="UP001408789"/>
    </source>
</evidence>
<accession>A0AAP0GVK6</accession>
<dbReference type="GO" id="GO:0048367">
    <property type="term" value="P:shoot system development"/>
    <property type="evidence" value="ECO:0007669"/>
    <property type="project" value="InterPro"/>
</dbReference>
<dbReference type="PANTHER" id="PTHR35504">
    <property type="entry name" value="PROTEIN EMBRYONIC FLOWER 1"/>
    <property type="match status" value="1"/>
</dbReference>
<dbReference type="GO" id="GO:0045892">
    <property type="term" value="P:negative regulation of DNA-templated transcription"/>
    <property type="evidence" value="ECO:0007669"/>
    <property type="project" value="InterPro"/>
</dbReference>
<organism evidence="3 4">
    <name type="scientific">Deinandra increscens subsp. villosa</name>
    <dbReference type="NCBI Taxonomy" id="3103831"/>
    <lineage>
        <taxon>Eukaryota</taxon>
        <taxon>Viridiplantae</taxon>
        <taxon>Streptophyta</taxon>
        <taxon>Embryophyta</taxon>
        <taxon>Tracheophyta</taxon>
        <taxon>Spermatophyta</taxon>
        <taxon>Magnoliopsida</taxon>
        <taxon>eudicotyledons</taxon>
        <taxon>Gunneridae</taxon>
        <taxon>Pentapetalae</taxon>
        <taxon>asterids</taxon>
        <taxon>campanulids</taxon>
        <taxon>Asterales</taxon>
        <taxon>Asteraceae</taxon>
        <taxon>Asteroideae</taxon>
        <taxon>Heliantheae alliance</taxon>
        <taxon>Madieae</taxon>
        <taxon>Madiinae</taxon>
        <taxon>Deinandra</taxon>
    </lineage>
</organism>
<feature type="coiled-coil region" evidence="1">
    <location>
        <begin position="273"/>
        <end position="302"/>
    </location>
</feature>
<dbReference type="GO" id="GO:0009910">
    <property type="term" value="P:negative regulation of flower development"/>
    <property type="evidence" value="ECO:0007669"/>
    <property type="project" value="InterPro"/>
</dbReference>
<name>A0AAP0GVK6_9ASTR</name>
<feature type="region of interest" description="Disordered" evidence="2">
    <location>
        <begin position="307"/>
        <end position="330"/>
    </location>
</feature>
<evidence type="ECO:0000256" key="1">
    <source>
        <dbReference type="SAM" id="Coils"/>
    </source>
</evidence>
<feature type="compositionally biased region" description="Basic and acidic residues" evidence="2">
    <location>
        <begin position="128"/>
        <end position="142"/>
    </location>
</feature>
<comment type="caution">
    <text evidence="3">The sequence shown here is derived from an EMBL/GenBank/DDBJ whole genome shotgun (WGS) entry which is preliminary data.</text>
</comment>
<keyword evidence="1" id="KW-0175">Coiled coil</keyword>
<gene>
    <name evidence="3" type="ORF">SSX86_021199</name>
</gene>
<feature type="region of interest" description="Disordered" evidence="2">
    <location>
        <begin position="58"/>
        <end position="106"/>
    </location>
</feature>
<evidence type="ECO:0000313" key="3">
    <source>
        <dbReference type="EMBL" id="KAK9060495.1"/>
    </source>
</evidence>
<sequence>MEIDLDKEESTEISQFINFSIREYVAEIRKKNPAKCWPFGSLGNRHKKVVSSYQSSESTFLSGQNCPGDINDSEDATELTEAPKLSKAENLNGKQDLPETTTDMGKIMANGSSELTFCKVNNGQNRHEYSVDEGSKIRHDMAGDNNELGRTQPRRKSRKFRLLSDIYKDPASELRAGCDRTNPENVNRRFVTEIEDDSDDDVTLAAYFRIQKGVEITDSTLKKRDLSHLTGVEEPSVDQDRKSSDGSKDSIGTDSNGGPSRKKSKTDDKDFRLQCCQKSNQLAEKEKENEDAEMEAVMLLARHFNEKEKEKTRGRWTEESGNNKPMAKTCSKTAAKHAVKKITKEKLENAFCLVQMRSFIPVKATTGGGFRGEVKTSMMKAAGVGPGARNCAALVCGFNRNPADFSTPNVENKFMRGG</sequence>
<protein>
    <submittedName>
        <fullName evidence="3">Uncharacterized protein</fullName>
    </submittedName>
</protein>